<dbReference type="Gene3D" id="3.50.50.60">
    <property type="entry name" value="FAD/NAD(P)-binding domain"/>
    <property type="match status" value="1"/>
</dbReference>
<dbReference type="Gene3D" id="3.30.9.10">
    <property type="entry name" value="D-Amino Acid Oxidase, subunit A, domain 2"/>
    <property type="match status" value="1"/>
</dbReference>
<evidence type="ECO:0000256" key="1">
    <source>
        <dbReference type="ARBA" id="ARBA00007801"/>
    </source>
</evidence>
<dbReference type="GO" id="GO:0016709">
    <property type="term" value="F:oxidoreductase activity, acting on paired donors, with incorporation or reduction of molecular oxygen, NAD(P)H as one donor, and incorporation of one atom of oxygen"/>
    <property type="evidence" value="ECO:0007669"/>
    <property type="project" value="UniProtKB-ARBA"/>
</dbReference>
<sequence>MKRTLSQAQLEIINTNKDADSNMAPGADDEGFMDHDAQVAHGGPVDVTVVGAGPSGLMLACNLVRHGIKTVILDDRPDRTSTGRADGMQPKTIETFKQLRLAYPLLRDAESTPTSPLRRTGRQIHYPDHLVGALDPYILLAHQGMLEEVLIKDIEERGVQVTRNSPFVECSAAAEAPSNESLIDVVYEDRANQTTKTIQSNYLIGCDGARSKVRAFIPGAKLIGEVTNASWGVLDDQAEMIFSGVIETDFPDLWSKTAVRSHDGTSILWIPRERNMTRLYVELSPTDGDRIDKSIATPDADFVEWFGNYVVGQRVANHFADPGLHLFIAGDAGHCHSALAAQGANTSIHDSFNLAWKLNLVIRDLAVPELLATYEDERRKIAQDLINFDAEHVKAFADGDEALARNFHENIRFIAGVGAEYAPNILNQPLSLQDGSGFTGSLKPGAILTPPTQVTRYIDANPVHLQLDIPMLSQFRIYIFAPDINASKDFLDSLCAYLSSPSSLLSRASARAETSYAAKPPRRSPSDEFTTYPERYTTVSKLFTYALVTRTKKQDFEISSLPSSSSSSPSPHVLHPLLQASRWTIYLDDITTQPKSCTETYLGSAFLTEGKRVAIVNVRPDGYVGSMNVFGAAGGRNAGEEAGRWVEGYYGRFLKG</sequence>
<dbReference type="InterPro" id="IPR036188">
    <property type="entry name" value="FAD/NAD-bd_sf"/>
</dbReference>
<feature type="domain" description="FAD-binding" evidence="5">
    <location>
        <begin position="45"/>
        <end position="388"/>
    </location>
</feature>
<dbReference type="InterPro" id="IPR038220">
    <property type="entry name" value="PHOX_C_sf"/>
</dbReference>
<dbReference type="SUPFAM" id="SSF52833">
    <property type="entry name" value="Thioredoxin-like"/>
    <property type="match status" value="1"/>
</dbReference>
<dbReference type="GO" id="GO:0071949">
    <property type="term" value="F:FAD binding"/>
    <property type="evidence" value="ECO:0007669"/>
    <property type="project" value="InterPro"/>
</dbReference>
<keyword evidence="3" id="KW-0274">FAD</keyword>
<reference evidence="7 8" key="1">
    <citation type="submission" date="2015-04" db="EMBL/GenBank/DDBJ databases">
        <authorList>
            <person name="Heijne W.H."/>
            <person name="Fedorova N.D."/>
            <person name="Nierman W.C."/>
            <person name="Vollebregt A.W."/>
            <person name="Zhao Z."/>
            <person name="Wu L."/>
            <person name="Kumar M."/>
            <person name="Stam H."/>
            <person name="van den Berg M.A."/>
            <person name="Pel H.J."/>
        </authorList>
    </citation>
    <scope>NUCLEOTIDE SEQUENCE [LARGE SCALE GENOMIC DNA]</scope>
    <source>
        <strain evidence="7 8">CBS 393.64</strain>
    </source>
</reference>
<keyword evidence="4" id="KW-0560">Oxidoreductase</keyword>
<dbReference type="SUPFAM" id="SSF54373">
    <property type="entry name" value="FAD-linked reductases, C-terminal domain"/>
    <property type="match status" value="1"/>
</dbReference>
<dbReference type="PANTHER" id="PTHR43004">
    <property type="entry name" value="TRK SYSTEM POTASSIUM UPTAKE PROTEIN"/>
    <property type="match status" value="1"/>
</dbReference>
<keyword evidence="2" id="KW-0285">Flavoprotein</keyword>
<gene>
    <name evidence="7" type="ORF">T310_5507</name>
</gene>
<dbReference type="RefSeq" id="XP_013327068.1">
    <property type="nucleotide sequence ID" value="XM_013471614.1"/>
</dbReference>
<dbReference type="InterPro" id="IPR050641">
    <property type="entry name" value="RIFMO-like"/>
</dbReference>
<evidence type="ECO:0000256" key="4">
    <source>
        <dbReference type="ARBA" id="ARBA00023002"/>
    </source>
</evidence>
<dbReference type="Pfam" id="PF07976">
    <property type="entry name" value="Phe_hydrox_dim"/>
    <property type="match status" value="1"/>
</dbReference>
<dbReference type="OrthoDB" id="5325318at2759"/>
<keyword evidence="8" id="KW-1185">Reference proteome</keyword>
<dbReference type="SUPFAM" id="SSF51905">
    <property type="entry name" value="FAD/NAD(P)-binding domain"/>
    <property type="match status" value="1"/>
</dbReference>
<dbReference type="InterPro" id="IPR012941">
    <property type="entry name" value="Phe_hydrox_C_dim_dom"/>
</dbReference>
<evidence type="ECO:0000259" key="6">
    <source>
        <dbReference type="Pfam" id="PF07976"/>
    </source>
</evidence>
<evidence type="ECO:0000256" key="2">
    <source>
        <dbReference type="ARBA" id="ARBA00022630"/>
    </source>
</evidence>
<evidence type="ECO:0000313" key="7">
    <source>
        <dbReference type="EMBL" id="KKA20456.1"/>
    </source>
</evidence>
<dbReference type="Proteomes" id="UP000053958">
    <property type="component" value="Unassembled WGS sequence"/>
</dbReference>
<dbReference type="PANTHER" id="PTHR43004:SF4">
    <property type="entry name" value="FAD-BINDING DOMAIN-CONTAINING PROTEIN"/>
    <property type="match status" value="1"/>
</dbReference>
<organism evidence="7 8">
    <name type="scientific">Rasamsonia emersonii (strain ATCC 16479 / CBS 393.64 / IMI 116815)</name>
    <dbReference type="NCBI Taxonomy" id="1408163"/>
    <lineage>
        <taxon>Eukaryota</taxon>
        <taxon>Fungi</taxon>
        <taxon>Dikarya</taxon>
        <taxon>Ascomycota</taxon>
        <taxon>Pezizomycotina</taxon>
        <taxon>Eurotiomycetes</taxon>
        <taxon>Eurotiomycetidae</taxon>
        <taxon>Eurotiales</taxon>
        <taxon>Trichocomaceae</taxon>
        <taxon>Rasamsonia</taxon>
    </lineage>
</organism>
<dbReference type="Gene3D" id="3.40.30.20">
    <property type="match status" value="1"/>
</dbReference>
<proteinExistence type="inferred from homology"/>
<dbReference type="PRINTS" id="PR00420">
    <property type="entry name" value="RNGMNOXGNASE"/>
</dbReference>
<dbReference type="Pfam" id="PF01494">
    <property type="entry name" value="FAD_binding_3"/>
    <property type="match status" value="1"/>
</dbReference>
<comment type="similarity">
    <text evidence="1">Belongs to the PheA/TfdB FAD monooxygenase family.</text>
</comment>
<accession>A0A0F4YRH4</accession>
<protein>
    <submittedName>
        <fullName evidence="7">FAD binding domain-containing protein</fullName>
    </submittedName>
</protein>
<comment type="caution">
    <text evidence="7">The sequence shown here is derived from an EMBL/GenBank/DDBJ whole genome shotgun (WGS) entry which is preliminary data.</text>
</comment>
<evidence type="ECO:0000259" key="5">
    <source>
        <dbReference type="Pfam" id="PF01494"/>
    </source>
</evidence>
<evidence type="ECO:0000256" key="3">
    <source>
        <dbReference type="ARBA" id="ARBA00022827"/>
    </source>
</evidence>
<dbReference type="InterPro" id="IPR036249">
    <property type="entry name" value="Thioredoxin-like_sf"/>
</dbReference>
<feature type="domain" description="Phenol hydroxylase-like C-terminal dimerisation" evidence="6">
    <location>
        <begin position="420"/>
        <end position="627"/>
    </location>
</feature>
<dbReference type="InterPro" id="IPR002938">
    <property type="entry name" value="FAD-bd"/>
</dbReference>
<dbReference type="STRING" id="1408163.A0A0F4YRH4"/>
<evidence type="ECO:0000313" key="8">
    <source>
        <dbReference type="Proteomes" id="UP000053958"/>
    </source>
</evidence>
<dbReference type="EMBL" id="LASV01000256">
    <property type="protein sequence ID" value="KKA20456.1"/>
    <property type="molecule type" value="Genomic_DNA"/>
</dbReference>
<dbReference type="GeneID" id="25317851"/>
<dbReference type="AlphaFoldDB" id="A0A0F4YRH4"/>
<name>A0A0F4YRH4_RASE3</name>